<evidence type="ECO:0000313" key="2">
    <source>
        <dbReference type="EMBL" id="MDC0712442.1"/>
    </source>
</evidence>
<feature type="signal peptide" evidence="1">
    <location>
        <begin position="1"/>
        <end position="19"/>
    </location>
</feature>
<name>A0ABT5DJC1_9BACT</name>
<feature type="chain" id="PRO_5046586591" evidence="1">
    <location>
        <begin position="20"/>
        <end position="112"/>
    </location>
</feature>
<sequence length="112" mass="11875">MISATWMLSVMLLANPAVAENDRGSRPPPSGVAAGQKVCSAVVPSEWRDSINVPASWNANTCADWARSIGAADYQLGCFFEVRRNTPGFSWGQSASLNGAQRATAPSTNCGW</sequence>
<protein>
    <submittedName>
        <fullName evidence="2">Uncharacterized protein</fullName>
    </submittedName>
</protein>
<dbReference type="RefSeq" id="WP_272142572.1">
    <property type="nucleotide sequence ID" value="NZ_JAQNDM010000002.1"/>
</dbReference>
<accession>A0ABT5DJC1</accession>
<reference evidence="2 3" key="1">
    <citation type="submission" date="2022-11" db="EMBL/GenBank/DDBJ databases">
        <title>Minimal conservation of predation-associated metabolite biosynthetic gene clusters underscores biosynthetic potential of Myxococcota including descriptions for ten novel species: Archangium lansinium sp. nov., Myxococcus landrumus sp. nov., Nannocystis bai.</title>
        <authorList>
            <person name="Ahearne A."/>
            <person name="Stevens C."/>
            <person name="Dowd S."/>
        </authorList>
    </citation>
    <scope>NUCLEOTIDE SEQUENCE [LARGE SCALE GENOMIC DNA]</scope>
    <source>
        <strain evidence="2 3">NCWAL01</strain>
    </source>
</reference>
<organism evidence="2 3">
    <name type="scientific">Stigmatella ashevillensis</name>
    <dbReference type="NCBI Taxonomy" id="2995309"/>
    <lineage>
        <taxon>Bacteria</taxon>
        <taxon>Pseudomonadati</taxon>
        <taxon>Myxococcota</taxon>
        <taxon>Myxococcia</taxon>
        <taxon>Myxococcales</taxon>
        <taxon>Cystobacterineae</taxon>
        <taxon>Archangiaceae</taxon>
        <taxon>Stigmatella</taxon>
    </lineage>
</organism>
<comment type="caution">
    <text evidence="2">The sequence shown here is derived from an EMBL/GenBank/DDBJ whole genome shotgun (WGS) entry which is preliminary data.</text>
</comment>
<keyword evidence="3" id="KW-1185">Reference proteome</keyword>
<gene>
    <name evidence="2" type="ORF">POL68_28530</name>
</gene>
<evidence type="ECO:0000313" key="3">
    <source>
        <dbReference type="Proteomes" id="UP001221838"/>
    </source>
</evidence>
<dbReference type="EMBL" id="JAQNDM010000002">
    <property type="protein sequence ID" value="MDC0712442.1"/>
    <property type="molecule type" value="Genomic_DNA"/>
</dbReference>
<dbReference type="Proteomes" id="UP001221838">
    <property type="component" value="Unassembled WGS sequence"/>
</dbReference>
<proteinExistence type="predicted"/>
<evidence type="ECO:0000256" key="1">
    <source>
        <dbReference type="SAM" id="SignalP"/>
    </source>
</evidence>
<keyword evidence="1" id="KW-0732">Signal</keyword>